<dbReference type="RefSeq" id="WP_121838340.1">
    <property type="nucleotide sequence ID" value="NZ_ML014765.1"/>
</dbReference>
<protein>
    <submittedName>
        <fullName evidence="1">Uncharacterized protein</fullName>
    </submittedName>
</protein>
<dbReference type="Proteomes" id="UP000281474">
    <property type="component" value="Unassembled WGS sequence"/>
</dbReference>
<sequence>MYFQTDHVFRLHLDKAYALLKTDLIRVISICSKQAPKNDEALCAITHQPLKGKEQIAIQTEKWFTDSSLQVELTSQERYDQSRDYLDVYEIIKRLEAKMGRCSEEERKAELKRLMNEARKPIGVKVVTWVPVSTSAMLERLEKDNFEHPLMPDRVLHVKEFKMCKNN</sequence>
<dbReference type="AlphaFoldDB" id="A0A3L8Q147"/>
<accession>A0A3L8Q147</accession>
<comment type="caution">
    <text evidence="1">The sequence shown here is derived from an EMBL/GenBank/DDBJ whole genome shotgun (WGS) entry which is preliminary data.</text>
</comment>
<keyword evidence="2" id="KW-1185">Reference proteome</keyword>
<organism evidence="1 2">
    <name type="scientific">Parashewanella curva</name>
    <dbReference type="NCBI Taxonomy" id="2338552"/>
    <lineage>
        <taxon>Bacteria</taxon>
        <taxon>Pseudomonadati</taxon>
        <taxon>Pseudomonadota</taxon>
        <taxon>Gammaproteobacteria</taxon>
        <taxon>Alteromonadales</taxon>
        <taxon>Shewanellaceae</taxon>
        <taxon>Parashewanella</taxon>
    </lineage>
</organism>
<dbReference type="EMBL" id="QZEI01000016">
    <property type="protein sequence ID" value="RLV60443.1"/>
    <property type="molecule type" value="Genomic_DNA"/>
</dbReference>
<name>A0A3L8Q147_9GAMM</name>
<reference evidence="1 2" key="1">
    <citation type="submission" date="2018-09" db="EMBL/GenBank/DDBJ databases">
        <title>Phylogeny of the Shewanellaceae, and recommendation for two new genera, Pseudoshewanella and Parashewanella.</title>
        <authorList>
            <person name="Wang G."/>
        </authorList>
    </citation>
    <scope>NUCLEOTIDE SEQUENCE [LARGE SCALE GENOMIC DNA]</scope>
    <source>
        <strain evidence="1 2">C51</strain>
    </source>
</reference>
<proteinExistence type="predicted"/>
<evidence type="ECO:0000313" key="2">
    <source>
        <dbReference type="Proteomes" id="UP000281474"/>
    </source>
</evidence>
<gene>
    <name evidence="1" type="ORF">D5018_07240</name>
</gene>
<evidence type="ECO:0000313" key="1">
    <source>
        <dbReference type="EMBL" id="RLV60443.1"/>
    </source>
</evidence>